<keyword evidence="1" id="KW-0677">Repeat</keyword>
<dbReference type="AlphaFoldDB" id="A0AAV0CK19"/>
<dbReference type="PROSITE" id="PS50297">
    <property type="entry name" value="ANK_REP_REGION"/>
    <property type="match status" value="3"/>
</dbReference>
<comment type="caution">
    <text evidence="4">The sequence shown here is derived from an EMBL/GenBank/DDBJ whole genome shotgun (WGS) entry which is preliminary data.</text>
</comment>
<gene>
    <name evidence="4" type="ORF">CEPIT_LOCUS6264</name>
</gene>
<dbReference type="Proteomes" id="UP001152523">
    <property type="component" value="Unassembled WGS sequence"/>
</dbReference>
<evidence type="ECO:0000256" key="2">
    <source>
        <dbReference type="ARBA" id="ARBA00023043"/>
    </source>
</evidence>
<keyword evidence="5" id="KW-1185">Reference proteome</keyword>
<organism evidence="4 5">
    <name type="scientific">Cuscuta epithymum</name>
    <dbReference type="NCBI Taxonomy" id="186058"/>
    <lineage>
        <taxon>Eukaryota</taxon>
        <taxon>Viridiplantae</taxon>
        <taxon>Streptophyta</taxon>
        <taxon>Embryophyta</taxon>
        <taxon>Tracheophyta</taxon>
        <taxon>Spermatophyta</taxon>
        <taxon>Magnoliopsida</taxon>
        <taxon>eudicotyledons</taxon>
        <taxon>Gunneridae</taxon>
        <taxon>Pentapetalae</taxon>
        <taxon>asterids</taxon>
        <taxon>lamiids</taxon>
        <taxon>Solanales</taxon>
        <taxon>Convolvulaceae</taxon>
        <taxon>Cuscuteae</taxon>
        <taxon>Cuscuta</taxon>
        <taxon>Cuscuta subgen. Cuscuta</taxon>
    </lineage>
</organism>
<dbReference type="PANTHER" id="PTHR24126">
    <property type="entry name" value="ANKYRIN REPEAT, PH AND SEC7 DOMAIN CONTAINING PROTEIN SECG-RELATED"/>
    <property type="match status" value="1"/>
</dbReference>
<sequence length="591" mass="65050">MAPAYLPLRWESTGEQWWFASPIDCAAANGHYDLVKNLLEMDPNLLIKLASLQRIRRLETLWDDDEHFHGVATCRSRVAEALLRESETREGQNSLIRAGYGGWLLYTAASAGDLEFVKELLEREPLLVFGEGEYGVTDMFYAAAKSKNSEVLRLLLDYCSRDQFSPSLKKEMLNMAVHAAARGGNVEMLREILGNFSDVLACRDDQGSTLLHSAAGRGQVEVVKTLLMSTEDISSSQDKQGNTALHVAAYRGYLAVVEILVVPSSASLTNNYGDTFLHMAVAGFTVPGFRRLDRQMELMKQLVSGKLVDIESIINIRNNEGQTALHMAVMDKNVQIDLVDLLMTARSIDLNICDNEGNTPLDLLKQQPKSASTEILIKRFVSTRAVSVFGDDVSRSKAIVYNVRPLCINGGSPGTSFKIIDSHSSGLESSGVLSPCRSAAGSGERKLPYLNSAARRLKVLFQRAWKKEGIDKSMEQNKDCSEPLIPLRQRFSTTPTPGSIIGTPLSSFGSPSSPLSGSYWPSPMSTSLGNTSLKVFLHNAEKSKMKRKHSSFNMRSVNKYLCFSTQCLAVESTAGSSRPQQDEVYKHAVSA</sequence>
<dbReference type="PROSITE" id="PS50088">
    <property type="entry name" value="ANK_REPEAT"/>
    <property type="match status" value="3"/>
</dbReference>
<dbReference type="InterPro" id="IPR002110">
    <property type="entry name" value="Ankyrin_rpt"/>
</dbReference>
<keyword evidence="2 3" id="KW-0040">ANK repeat</keyword>
<feature type="repeat" description="ANK" evidence="3">
    <location>
        <begin position="206"/>
        <end position="238"/>
    </location>
</feature>
<dbReference type="PANTHER" id="PTHR24126:SF40">
    <property type="entry name" value="ANKYRIN REPEAT FAMILY PROTEIN"/>
    <property type="match status" value="1"/>
</dbReference>
<feature type="repeat" description="ANK" evidence="3">
    <location>
        <begin position="240"/>
        <end position="261"/>
    </location>
</feature>
<evidence type="ECO:0000313" key="5">
    <source>
        <dbReference type="Proteomes" id="UP001152523"/>
    </source>
</evidence>
<reference evidence="4" key="1">
    <citation type="submission" date="2022-07" db="EMBL/GenBank/DDBJ databases">
        <authorList>
            <person name="Macas J."/>
            <person name="Novak P."/>
            <person name="Neumann P."/>
        </authorList>
    </citation>
    <scope>NUCLEOTIDE SEQUENCE</scope>
</reference>
<dbReference type="Pfam" id="PF12796">
    <property type="entry name" value="Ank_2"/>
    <property type="match status" value="1"/>
</dbReference>
<evidence type="ECO:0000313" key="4">
    <source>
        <dbReference type="EMBL" id="CAH9077660.1"/>
    </source>
</evidence>
<dbReference type="Pfam" id="PF13857">
    <property type="entry name" value="Ank_5"/>
    <property type="match status" value="2"/>
</dbReference>
<evidence type="ECO:0000256" key="3">
    <source>
        <dbReference type="PROSITE-ProRule" id="PRU00023"/>
    </source>
</evidence>
<dbReference type="SMART" id="SM00248">
    <property type="entry name" value="ANK"/>
    <property type="match status" value="8"/>
</dbReference>
<accession>A0AAV0CK19</accession>
<dbReference type="Gene3D" id="1.25.40.20">
    <property type="entry name" value="Ankyrin repeat-containing domain"/>
    <property type="match status" value="1"/>
</dbReference>
<dbReference type="EMBL" id="CAMAPF010000031">
    <property type="protein sequence ID" value="CAH9077660.1"/>
    <property type="molecule type" value="Genomic_DNA"/>
</dbReference>
<evidence type="ECO:0000256" key="1">
    <source>
        <dbReference type="ARBA" id="ARBA00022737"/>
    </source>
</evidence>
<feature type="repeat" description="ANK" evidence="3">
    <location>
        <begin position="320"/>
        <end position="355"/>
    </location>
</feature>
<name>A0AAV0CK19_9ASTE</name>
<dbReference type="InterPro" id="IPR036770">
    <property type="entry name" value="Ankyrin_rpt-contain_sf"/>
</dbReference>
<proteinExistence type="predicted"/>
<dbReference type="SUPFAM" id="SSF48403">
    <property type="entry name" value="Ankyrin repeat"/>
    <property type="match status" value="1"/>
</dbReference>
<protein>
    <submittedName>
        <fullName evidence="4">Uncharacterized protein</fullName>
    </submittedName>
</protein>